<evidence type="ECO:0000313" key="2">
    <source>
        <dbReference type="EMBL" id="CAB5223969.1"/>
    </source>
</evidence>
<gene>
    <name evidence="1" type="ORF">UFOVP705_58</name>
    <name evidence="2" type="ORF">UFOVP736_23</name>
</gene>
<proteinExistence type="predicted"/>
<dbReference type="EMBL" id="LR798327">
    <property type="protein sequence ID" value="CAB5223969.1"/>
    <property type="molecule type" value="Genomic_DNA"/>
</dbReference>
<name>A0A6J7X1A3_9CAUD</name>
<evidence type="ECO:0000313" key="1">
    <source>
        <dbReference type="EMBL" id="CAB4159184.1"/>
    </source>
</evidence>
<accession>A0A6J7X1A3</accession>
<sequence>MRNILAEAWAEDLEERSSVRVYPQRRGAEADVPFAVVRVPELEQVIGGSDVWYGEVQVVVVRDIALAGGSAVTAHHQAVREIYTALEQTPKNGVDPVRQVRLFGYQLTRHEEVQVSGPRGEKVYADVFFLTVGAGLAKLT</sequence>
<organism evidence="2">
    <name type="scientific">uncultured Caudovirales phage</name>
    <dbReference type="NCBI Taxonomy" id="2100421"/>
    <lineage>
        <taxon>Viruses</taxon>
        <taxon>Duplodnaviria</taxon>
        <taxon>Heunggongvirae</taxon>
        <taxon>Uroviricota</taxon>
        <taxon>Caudoviricetes</taxon>
        <taxon>Peduoviridae</taxon>
        <taxon>Maltschvirus</taxon>
        <taxon>Maltschvirus maltsch</taxon>
    </lineage>
</organism>
<protein>
    <submittedName>
        <fullName evidence="2">Uncharacterized protein</fullName>
    </submittedName>
</protein>
<dbReference type="EMBL" id="LR796685">
    <property type="protein sequence ID" value="CAB4159184.1"/>
    <property type="molecule type" value="Genomic_DNA"/>
</dbReference>
<reference evidence="2" key="1">
    <citation type="submission" date="2020-05" db="EMBL/GenBank/DDBJ databases">
        <authorList>
            <person name="Chiriac C."/>
            <person name="Salcher M."/>
            <person name="Ghai R."/>
            <person name="Kavagutti S V."/>
        </authorList>
    </citation>
    <scope>NUCLEOTIDE SEQUENCE</scope>
</reference>